<protein>
    <submittedName>
        <fullName evidence="1">Uncharacterized protein</fullName>
    </submittedName>
</protein>
<sequence length="59" mass="6690">MKAEITAIIGDKLWVSDMKKTITLHYELNESTQWEVQGVDVNDPTIRVIPRSEQAVGSF</sequence>
<proteinExistence type="predicted"/>
<keyword evidence="2" id="KW-1185">Reference proteome</keyword>
<evidence type="ECO:0000313" key="1">
    <source>
        <dbReference type="EMBL" id="MBD7970228.1"/>
    </source>
</evidence>
<evidence type="ECO:0000313" key="2">
    <source>
        <dbReference type="Proteomes" id="UP000608071"/>
    </source>
</evidence>
<dbReference type="Proteomes" id="UP000608071">
    <property type="component" value="Unassembled WGS sequence"/>
</dbReference>
<reference evidence="1 2" key="1">
    <citation type="submission" date="2020-08" db="EMBL/GenBank/DDBJ databases">
        <title>A Genomic Blueprint of the Chicken Gut Microbiome.</title>
        <authorList>
            <person name="Gilroy R."/>
            <person name="Ravi A."/>
            <person name="Getino M."/>
            <person name="Pursley I."/>
            <person name="Horton D.L."/>
            <person name="Alikhan N.-F."/>
            <person name="Baker D."/>
            <person name="Gharbi K."/>
            <person name="Hall N."/>
            <person name="Watson M."/>
            <person name="Adriaenssens E.M."/>
            <person name="Foster-Nyarko E."/>
            <person name="Jarju S."/>
            <person name="Secka A."/>
            <person name="Antonio M."/>
            <person name="Oren A."/>
            <person name="Chaudhuri R."/>
            <person name="La Ragione R.M."/>
            <person name="Hildebrand F."/>
            <person name="Pallen M.J."/>
        </authorList>
    </citation>
    <scope>NUCLEOTIDE SEQUENCE [LARGE SCALE GENOMIC DNA]</scope>
    <source>
        <strain evidence="1 2">Sa2BVA9</strain>
    </source>
</reference>
<accession>A0ABR8T3W3</accession>
<gene>
    <name evidence="1" type="ORF">H9647_19370</name>
</gene>
<comment type="caution">
    <text evidence="1">The sequence shown here is derived from an EMBL/GenBank/DDBJ whole genome shotgun (WGS) entry which is preliminary data.</text>
</comment>
<dbReference type="EMBL" id="JACSQL010000010">
    <property type="protein sequence ID" value="MBD7970228.1"/>
    <property type="molecule type" value="Genomic_DNA"/>
</dbReference>
<organism evidence="1 2">
    <name type="scientific">Paenibacillus gallinarum</name>
    <dbReference type="NCBI Taxonomy" id="2762232"/>
    <lineage>
        <taxon>Bacteria</taxon>
        <taxon>Bacillati</taxon>
        <taxon>Bacillota</taxon>
        <taxon>Bacilli</taxon>
        <taxon>Bacillales</taxon>
        <taxon>Paenibacillaceae</taxon>
        <taxon>Paenibacillus</taxon>
    </lineage>
</organism>
<name>A0ABR8T3W3_9BACL</name>